<dbReference type="InterPro" id="IPR050248">
    <property type="entry name" value="Polysacc_deacetylase_ArnD"/>
</dbReference>
<dbReference type="PANTHER" id="PTHR10587">
    <property type="entry name" value="GLYCOSYL TRANSFERASE-RELATED"/>
    <property type="match status" value="1"/>
</dbReference>
<feature type="compositionally biased region" description="Basic and acidic residues" evidence="1">
    <location>
        <begin position="321"/>
        <end position="330"/>
    </location>
</feature>
<dbReference type="OrthoDB" id="258610at2"/>
<dbReference type="InterPro" id="IPR011330">
    <property type="entry name" value="Glyco_hydro/deAcase_b/a-brl"/>
</dbReference>
<dbReference type="AlphaFoldDB" id="A0A329MB46"/>
<feature type="compositionally biased region" description="Basic and acidic residues" evidence="1">
    <location>
        <begin position="290"/>
        <end position="309"/>
    </location>
</feature>
<dbReference type="CDD" id="cd10944">
    <property type="entry name" value="CE4_SmPgdA_like"/>
    <property type="match status" value="1"/>
</dbReference>
<dbReference type="SUPFAM" id="SSF88713">
    <property type="entry name" value="Glycoside hydrolase/deacetylase"/>
    <property type="match status" value="1"/>
</dbReference>
<evidence type="ECO:0000256" key="2">
    <source>
        <dbReference type="SAM" id="SignalP"/>
    </source>
</evidence>
<sequence>MRKAFVRKMMITLLCCGLLQGYAIGNRIFADGDEDAGLEAARVKAYEKLSSGQRIEAGEKGVTAAAPTETTVYLTFDDGPSVNTPEVLDILREEEVPATFFVLGEMAERQPDMVKRILAEGHSLGNHSYNHVYKELYGDFGVFWKQLQKTEDALERIAGLRPTLVRAPGGTATNFDAFYFYYLETAGYQVHDWNVDSGDSKRSGVPVAEIVRTVKDSPIRGQTVVLMHDGAGHAETAKALPEIIRFYKDKGVKFAVLTPETKPVQFTLHKPKWSRATSYEQFVKADKEARRSAALKREANEPSKPHEANDSSGSNEAEEAGGSKKTDEASQALLDREKEAVLRHQTEVAVKESAYALEQLQASVPLKITFDRGDWTLEGGEYVFERGSFAVPLRGLAEKLGGAYADGSPGTAAVRLGQRLLVYEAAERAITEYSLVPAPAPDRKPLVRALADVRFANGELYVPLRAAVELFGGRIADYRLERDARFVTVSMREDGGDALFASADSNRTLASAL</sequence>
<gene>
    <name evidence="4" type="ORF">DQG23_32220</name>
</gene>
<feature type="domain" description="NodB homology" evidence="3">
    <location>
        <begin position="70"/>
        <end position="255"/>
    </location>
</feature>
<dbReference type="Pfam" id="PF01522">
    <property type="entry name" value="Polysacc_deac_1"/>
    <property type="match status" value="1"/>
</dbReference>
<evidence type="ECO:0000313" key="5">
    <source>
        <dbReference type="Proteomes" id="UP000250369"/>
    </source>
</evidence>
<protein>
    <submittedName>
        <fullName evidence="4">Polysaccharide deacetylase</fullName>
    </submittedName>
</protein>
<dbReference type="Gene3D" id="3.20.20.370">
    <property type="entry name" value="Glycoside hydrolase/deacetylase"/>
    <property type="match status" value="1"/>
</dbReference>
<accession>A0A329MB46</accession>
<dbReference type="EMBL" id="QMFB01000027">
    <property type="protein sequence ID" value="RAV14247.1"/>
    <property type="molecule type" value="Genomic_DNA"/>
</dbReference>
<feature type="region of interest" description="Disordered" evidence="1">
    <location>
        <begin position="290"/>
        <end position="330"/>
    </location>
</feature>
<dbReference type="InterPro" id="IPR002509">
    <property type="entry name" value="NODB_dom"/>
</dbReference>
<dbReference type="GO" id="GO:0016810">
    <property type="term" value="F:hydrolase activity, acting on carbon-nitrogen (but not peptide) bonds"/>
    <property type="evidence" value="ECO:0007669"/>
    <property type="project" value="InterPro"/>
</dbReference>
<name>A0A329MB46_9BACL</name>
<keyword evidence="2" id="KW-0732">Signal</keyword>
<evidence type="ECO:0000256" key="1">
    <source>
        <dbReference type="SAM" id="MobiDB-lite"/>
    </source>
</evidence>
<dbReference type="PANTHER" id="PTHR10587:SF125">
    <property type="entry name" value="POLYSACCHARIDE DEACETYLASE YHEN-RELATED"/>
    <property type="match status" value="1"/>
</dbReference>
<evidence type="ECO:0000259" key="3">
    <source>
        <dbReference type="PROSITE" id="PS51677"/>
    </source>
</evidence>
<organism evidence="4 5">
    <name type="scientific">Paenibacillus contaminans</name>
    <dbReference type="NCBI Taxonomy" id="450362"/>
    <lineage>
        <taxon>Bacteria</taxon>
        <taxon>Bacillati</taxon>
        <taxon>Bacillota</taxon>
        <taxon>Bacilli</taxon>
        <taxon>Bacillales</taxon>
        <taxon>Paenibacillaceae</taxon>
        <taxon>Paenibacillus</taxon>
    </lineage>
</organism>
<evidence type="ECO:0000313" key="4">
    <source>
        <dbReference type="EMBL" id="RAV14247.1"/>
    </source>
</evidence>
<keyword evidence="5" id="KW-1185">Reference proteome</keyword>
<dbReference type="Proteomes" id="UP000250369">
    <property type="component" value="Unassembled WGS sequence"/>
</dbReference>
<reference evidence="4 5" key="1">
    <citation type="journal article" date="2009" name="Int. J. Syst. Evol. Microbiol.">
        <title>Paenibacillus contaminans sp. nov., isolated from a contaminated laboratory plate.</title>
        <authorList>
            <person name="Chou J.H."/>
            <person name="Lee J.H."/>
            <person name="Lin M.C."/>
            <person name="Chang P.S."/>
            <person name="Arun A.B."/>
            <person name="Young C.C."/>
            <person name="Chen W.M."/>
        </authorList>
    </citation>
    <scope>NUCLEOTIDE SEQUENCE [LARGE SCALE GENOMIC DNA]</scope>
    <source>
        <strain evidence="4 5">CKOBP-6</strain>
    </source>
</reference>
<feature type="chain" id="PRO_5039729298" evidence="2">
    <location>
        <begin position="24"/>
        <end position="513"/>
    </location>
</feature>
<dbReference type="PROSITE" id="PS51677">
    <property type="entry name" value="NODB"/>
    <property type="match status" value="1"/>
</dbReference>
<comment type="caution">
    <text evidence="4">The sequence shown here is derived from an EMBL/GenBank/DDBJ whole genome shotgun (WGS) entry which is preliminary data.</text>
</comment>
<dbReference type="GO" id="GO:0005975">
    <property type="term" value="P:carbohydrate metabolic process"/>
    <property type="evidence" value="ECO:0007669"/>
    <property type="project" value="InterPro"/>
</dbReference>
<proteinExistence type="predicted"/>
<feature type="signal peptide" evidence="2">
    <location>
        <begin position="1"/>
        <end position="23"/>
    </location>
</feature>